<dbReference type="PIRSF" id="PIRSF005622">
    <property type="entry name" value="Hydrgn_mat_hypD"/>
    <property type="match status" value="1"/>
</dbReference>
<keyword evidence="3" id="KW-0408">Iron</keyword>
<sequence>MLCEADFRRPQGLERLVAAIQDPHLPPMRLMEVCGTHTMALARTGVRQLLPPQVQLISGPGCPVCVTPANVMDEVLRISALPGVTLTTYGDLMRVPGSKPGFDLRRQKALGADIQVVYSPMDALELAKAHPEQQVVFLGVGFETTAPGTALAVLEAQRQGLKNFSLLCLLKATPPALRALLSQEDFGVDGFLCPGHVATILGADAFQFLPQEYQKPAVVAGFEAGDLVAALHLLITQVKNHAPKLENEYTRAVSQEGNHMAQAVMAQVLEPKDDTWRGLGDIPLSGFGLKPEFAAFDAVARFGFSPAPQTDPSPCRCGDVICGRIGPKECPLFGTVCTPDNPVGPCMVSGEGACAAAYLYGRE</sequence>
<organism evidence="4 5">
    <name type="scientific">Candidatus Enterenecus faecium</name>
    <dbReference type="NCBI Taxonomy" id="2840780"/>
    <lineage>
        <taxon>Bacteria</taxon>
        <taxon>Bacillati</taxon>
        <taxon>Bacillota</taxon>
        <taxon>Clostridia</taxon>
        <taxon>Eubacteriales</taxon>
        <taxon>Candidatus Enterenecus</taxon>
    </lineage>
</organism>
<dbReference type="InterPro" id="IPR042244">
    <property type="entry name" value="HypD_2_sf"/>
</dbReference>
<dbReference type="PANTHER" id="PTHR30149:SF0">
    <property type="entry name" value="HYDROGENASE MATURATION FACTOR HYPD"/>
    <property type="match status" value="1"/>
</dbReference>
<dbReference type="GO" id="GO:0070025">
    <property type="term" value="F:carbon monoxide binding"/>
    <property type="evidence" value="ECO:0007669"/>
    <property type="project" value="TreeGrafter"/>
</dbReference>
<dbReference type="EMBL" id="DVFO01000092">
    <property type="protein sequence ID" value="HIQ61647.1"/>
    <property type="molecule type" value="Genomic_DNA"/>
</dbReference>
<evidence type="ECO:0000313" key="4">
    <source>
        <dbReference type="EMBL" id="HIQ61647.1"/>
    </source>
</evidence>
<proteinExistence type="inferred from homology"/>
<evidence type="ECO:0000256" key="3">
    <source>
        <dbReference type="ARBA" id="ARBA00023004"/>
    </source>
</evidence>
<reference evidence="4" key="2">
    <citation type="journal article" date="2021" name="PeerJ">
        <title>Extensive microbial diversity within the chicken gut microbiome revealed by metagenomics and culture.</title>
        <authorList>
            <person name="Gilroy R."/>
            <person name="Ravi A."/>
            <person name="Getino M."/>
            <person name="Pursley I."/>
            <person name="Horton D.L."/>
            <person name="Alikhan N.F."/>
            <person name="Baker D."/>
            <person name="Gharbi K."/>
            <person name="Hall N."/>
            <person name="Watson M."/>
            <person name="Adriaenssens E.M."/>
            <person name="Foster-Nyarko E."/>
            <person name="Jarju S."/>
            <person name="Secka A."/>
            <person name="Antonio M."/>
            <person name="Oren A."/>
            <person name="Chaudhuri R.R."/>
            <person name="La Ragione R."/>
            <person name="Hildebrand F."/>
            <person name="Pallen M.J."/>
        </authorList>
    </citation>
    <scope>NUCLEOTIDE SEQUENCE</scope>
    <source>
        <strain evidence="4">ChiGjej2B2-12916</strain>
    </source>
</reference>
<dbReference type="AlphaFoldDB" id="A0A9D0YTG9"/>
<dbReference type="PANTHER" id="PTHR30149">
    <property type="entry name" value="HYDROGENASE PROTEIN ASSEMBLY PROTEIN HYPD"/>
    <property type="match status" value="1"/>
</dbReference>
<dbReference type="GO" id="GO:0051539">
    <property type="term" value="F:4 iron, 4 sulfur cluster binding"/>
    <property type="evidence" value="ECO:0007669"/>
    <property type="project" value="TreeGrafter"/>
</dbReference>
<name>A0A9D0YTG9_9FIRM</name>
<dbReference type="Pfam" id="PF01924">
    <property type="entry name" value="HypD"/>
    <property type="match status" value="1"/>
</dbReference>
<evidence type="ECO:0000256" key="1">
    <source>
        <dbReference type="ARBA" id="ARBA00007888"/>
    </source>
</evidence>
<evidence type="ECO:0000256" key="2">
    <source>
        <dbReference type="ARBA" id="ARBA00022723"/>
    </source>
</evidence>
<dbReference type="InterPro" id="IPR002780">
    <property type="entry name" value="Hyd_form_HypD"/>
</dbReference>
<comment type="similarity">
    <text evidence="1">Belongs to the HypD family.</text>
</comment>
<accession>A0A9D0YTG9</accession>
<dbReference type="NCBIfam" id="TIGR00075">
    <property type="entry name" value="hypD"/>
    <property type="match status" value="1"/>
</dbReference>
<dbReference type="GO" id="GO:0005506">
    <property type="term" value="F:iron ion binding"/>
    <property type="evidence" value="ECO:0007669"/>
    <property type="project" value="TreeGrafter"/>
</dbReference>
<dbReference type="Gene3D" id="3.40.50.11750">
    <property type="entry name" value="HypD, alpha/beta domain 1"/>
    <property type="match status" value="2"/>
</dbReference>
<dbReference type="GO" id="GO:0051604">
    <property type="term" value="P:protein maturation"/>
    <property type="evidence" value="ECO:0007669"/>
    <property type="project" value="TreeGrafter"/>
</dbReference>
<keyword evidence="2" id="KW-0479">Metal-binding</keyword>
<dbReference type="InterPro" id="IPR042243">
    <property type="entry name" value="HypD_1"/>
</dbReference>
<dbReference type="Proteomes" id="UP000886879">
    <property type="component" value="Unassembled WGS sequence"/>
</dbReference>
<dbReference type="Gene3D" id="6.10.20.100">
    <property type="match status" value="1"/>
</dbReference>
<protein>
    <submittedName>
        <fullName evidence="4">Hydrogenase formation protein HypD</fullName>
    </submittedName>
</protein>
<comment type="caution">
    <text evidence="4">The sequence shown here is derived from an EMBL/GenBank/DDBJ whole genome shotgun (WGS) entry which is preliminary data.</text>
</comment>
<reference evidence="4" key="1">
    <citation type="submission" date="2020-10" db="EMBL/GenBank/DDBJ databases">
        <authorList>
            <person name="Gilroy R."/>
        </authorList>
    </citation>
    <scope>NUCLEOTIDE SEQUENCE</scope>
    <source>
        <strain evidence="4">ChiGjej2B2-12916</strain>
    </source>
</reference>
<gene>
    <name evidence="4" type="primary">hypD</name>
    <name evidence="4" type="ORF">IAD31_08675</name>
</gene>
<evidence type="ECO:0000313" key="5">
    <source>
        <dbReference type="Proteomes" id="UP000886879"/>
    </source>
</evidence>